<feature type="binding site" evidence="17">
    <location>
        <position position="294"/>
    </location>
    <ligand>
        <name>substrate</name>
    </ligand>
</feature>
<dbReference type="InterPro" id="IPR024072">
    <property type="entry name" value="DHFR-like_dom_sf"/>
</dbReference>
<dbReference type="InterPro" id="IPR002125">
    <property type="entry name" value="CMP_dCMP_dom"/>
</dbReference>
<gene>
    <name evidence="20" type="primary">ribD</name>
    <name evidence="20" type="ORF">FN960_07405</name>
</gene>
<feature type="binding site" evidence="17">
    <location>
        <position position="158"/>
    </location>
    <ligand>
        <name>NADP(+)</name>
        <dbReference type="ChEBI" id="CHEBI:58349"/>
    </ligand>
</feature>
<protein>
    <recommendedName>
        <fullName evidence="15">Riboflavin biosynthesis protein RibD</fullName>
    </recommendedName>
    <domain>
        <recommendedName>
            <fullName evidence="15">Diaminohydroxyphosphoribosylaminopyrimidine deaminase</fullName>
            <shortName evidence="15">DRAP deaminase</shortName>
            <ecNumber evidence="15">3.5.4.26</ecNumber>
        </recommendedName>
        <alternativeName>
            <fullName evidence="15">Riboflavin-specific deaminase</fullName>
        </alternativeName>
    </domain>
    <domain>
        <recommendedName>
            <fullName evidence="15">5-amino-6-(5-phosphoribosylamino)uracil reductase</fullName>
            <ecNumber evidence="15">1.1.1.193</ecNumber>
        </recommendedName>
        <alternativeName>
            <fullName evidence="15">HTP reductase</fullName>
        </alternativeName>
    </domain>
</protein>
<dbReference type="GO" id="GO:0009231">
    <property type="term" value="P:riboflavin biosynthetic process"/>
    <property type="evidence" value="ECO:0007669"/>
    <property type="project" value="UniProtKB-UniPathway"/>
</dbReference>
<evidence type="ECO:0000256" key="9">
    <source>
        <dbReference type="ARBA" id="ARBA00022833"/>
    </source>
</evidence>
<feature type="active site" description="Proton donor" evidence="16">
    <location>
        <position position="56"/>
    </location>
</feature>
<evidence type="ECO:0000313" key="21">
    <source>
        <dbReference type="Proteomes" id="UP000318521"/>
    </source>
</evidence>
<comment type="similarity">
    <text evidence="4 15">In the N-terminal section; belongs to the cytidine and deoxycytidylate deaminase family.</text>
</comment>
<dbReference type="InterPro" id="IPR004794">
    <property type="entry name" value="Eubact_RibD"/>
</dbReference>
<keyword evidence="9 15" id="KW-0862">Zinc</keyword>
<keyword evidence="21" id="KW-1185">Reference proteome</keyword>
<evidence type="ECO:0000256" key="16">
    <source>
        <dbReference type="PIRSR" id="PIRSR006769-1"/>
    </source>
</evidence>
<evidence type="ECO:0000256" key="13">
    <source>
        <dbReference type="ARBA" id="ARBA00049861"/>
    </source>
</evidence>
<dbReference type="FunFam" id="3.40.140.10:FF:000025">
    <property type="entry name" value="Riboflavin biosynthesis protein RibD"/>
    <property type="match status" value="1"/>
</dbReference>
<dbReference type="CDD" id="cd01284">
    <property type="entry name" value="Riboflavin_deaminase-reductase"/>
    <property type="match status" value="1"/>
</dbReference>
<evidence type="ECO:0000256" key="15">
    <source>
        <dbReference type="PIRNR" id="PIRNR006769"/>
    </source>
</evidence>
<evidence type="ECO:0000256" key="11">
    <source>
        <dbReference type="ARBA" id="ARBA00023002"/>
    </source>
</evidence>
<feature type="binding site" evidence="18">
    <location>
        <position position="79"/>
    </location>
    <ligand>
        <name>Zn(2+)</name>
        <dbReference type="ChEBI" id="CHEBI:29105"/>
        <note>catalytic</note>
    </ligand>
</feature>
<dbReference type="Gene3D" id="3.40.140.10">
    <property type="entry name" value="Cytidine Deaminase, domain 2"/>
    <property type="match status" value="1"/>
</dbReference>
<dbReference type="NCBIfam" id="TIGR00227">
    <property type="entry name" value="ribD_Cterm"/>
    <property type="match status" value="1"/>
</dbReference>
<evidence type="ECO:0000256" key="17">
    <source>
        <dbReference type="PIRSR" id="PIRSR006769-2"/>
    </source>
</evidence>
<name>A0A554A0D8_9BACI</name>
<accession>A0A554A0D8</accession>
<feature type="binding site" evidence="17">
    <location>
        <begin position="296"/>
        <end position="302"/>
    </location>
    <ligand>
        <name>NADP(+)</name>
        <dbReference type="ChEBI" id="CHEBI:58349"/>
    </ligand>
</feature>
<comment type="catalytic activity">
    <reaction evidence="14 15">
        <text>2,5-diamino-6-hydroxy-4-(5-phosphoribosylamino)-pyrimidine + H2O + H(+) = 5-amino-6-(5-phospho-D-ribosylamino)uracil + NH4(+)</text>
        <dbReference type="Rhea" id="RHEA:21868"/>
        <dbReference type="ChEBI" id="CHEBI:15377"/>
        <dbReference type="ChEBI" id="CHEBI:15378"/>
        <dbReference type="ChEBI" id="CHEBI:28938"/>
        <dbReference type="ChEBI" id="CHEBI:58453"/>
        <dbReference type="ChEBI" id="CHEBI:58614"/>
        <dbReference type="EC" id="3.5.4.26"/>
    </reaction>
</comment>
<evidence type="ECO:0000256" key="3">
    <source>
        <dbReference type="ARBA" id="ARBA00004910"/>
    </source>
</evidence>
<feature type="binding site" evidence="17">
    <location>
        <position position="227"/>
    </location>
    <ligand>
        <name>NADP(+)</name>
        <dbReference type="ChEBI" id="CHEBI:58349"/>
    </ligand>
</feature>
<organism evidence="20 21">
    <name type="scientific">Alkalicoccobacillus porphyridii</name>
    <dbReference type="NCBI Taxonomy" id="2597270"/>
    <lineage>
        <taxon>Bacteria</taxon>
        <taxon>Bacillati</taxon>
        <taxon>Bacillota</taxon>
        <taxon>Bacilli</taxon>
        <taxon>Bacillales</taxon>
        <taxon>Bacillaceae</taxon>
        <taxon>Alkalicoccobacillus</taxon>
    </lineage>
</organism>
<dbReference type="InterPro" id="IPR016193">
    <property type="entry name" value="Cytidine_deaminase-like"/>
</dbReference>
<dbReference type="GO" id="GO:0008270">
    <property type="term" value="F:zinc ion binding"/>
    <property type="evidence" value="ECO:0007669"/>
    <property type="project" value="InterPro"/>
</dbReference>
<evidence type="ECO:0000256" key="4">
    <source>
        <dbReference type="ARBA" id="ARBA00005259"/>
    </source>
</evidence>
<keyword evidence="6 15" id="KW-0686">Riboflavin biosynthesis</keyword>
<evidence type="ECO:0000256" key="12">
    <source>
        <dbReference type="ARBA" id="ARBA00023268"/>
    </source>
</evidence>
<keyword evidence="12" id="KW-0511">Multifunctional enzyme</keyword>
<evidence type="ECO:0000256" key="10">
    <source>
        <dbReference type="ARBA" id="ARBA00022857"/>
    </source>
</evidence>
<feature type="binding site" evidence="17">
    <location>
        <position position="188"/>
    </location>
    <ligand>
        <name>substrate</name>
    </ligand>
</feature>
<dbReference type="InterPro" id="IPR050765">
    <property type="entry name" value="Riboflavin_Biosynth_HTPR"/>
</dbReference>
<dbReference type="UniPathway" id="UPA00275">
    <property type="reaction ID" value="UER00401"/>
</dbReference>
<dbReference type="GO" id="GO:0050661">
    <property type="term" value="F:NADP binding"/>
    <property type="evidence" value="ECO:0007669"/>
    <property type="project" value="InterPro"/>
</dbReference>
<dbReference type="InterPro" id="IPR002734">
    <property type="entry name" value="RibDG_C"/>
</dbReference>
<evidence type="ECO:0000256" key="8">
    <source>
        <dbReference type="ARBA" id="ARBA00022801"/>
    </source>
</evidence>
<feature type="binding site" evidence="17">
    <location>
        <position position="200"/>
    </location>
    <ligand>
        <name>NADP(+)</name>
        <dbReference type="ChEBI" id="CHEBI:58349"/>
    </ligand>
</feature>
<dbReference type="OrthoDB" id="9800865at2"/>
<dbReference type="PANTHER" id="PTHR38011:SF7">
    <property type="entry name" value="2,5-DIAMINO-6-RIBOSYLAMINO-4(3H)-PYRIMIDINONE 5'-PHOSPHATE REDUCTASE"/>
    <property type="match status" value="1"/>
</dbReference>
<evidence type="ECO:0000256" key="6">
    <source>
        <dbReference type="ARBA" id="ARBA00022619"/>
    </source>
</evidence>
<dbReference type="EMBL" id="VLXZ01000004">
    <property type="protein sequence ID" value="TSB47164.1"/>
    <property type="molecule type" value="Genomic_DNA"/>
</dbReference>
<comment type="pathway">
    <text evidence="3 15">Cofactor biosynthesis; riboflavin biosynthesis; 5-amino-6-(D-ribitylamino)uracil from GTP: step 3/4.</text>
</comment>
<dbReference type="GO" id="GO:0008703">
    <property type="term" value="F:5-amino-6-(5-phosphoribosylamino)uracil reductase activity"/>
    <property type="evidence" value="ECO:0007669"/>
    <property type="project" value="UniProtKB-EC"/>
</dbReference>
<reference evidence="20 21" key="1">
    <citation type="submission" date="2019-07" db="EMBL/GenBank/DDBJ databases">
        <authorList>
            <person name="Park Y.J."/>
            <person name="Jeong S.E."/>
            <person name="Jung H.S."/>
        </authorList>
    </citation>
    <scope>NUCLEOTIDE SEQUENCE [LARGE SCALE GENOMIC DNA]</scope>
    <source>
        <strain evidence="21">P16(2019)</strain>
    </source>
</reference>
<keyword evidence="11 15" id="KW-0560">Oxidoreductase</keyword>
<dbReference type="GO" id="GO:0008835">
    <property type="term" value="F:diaminohydroxyphosphoribosylaminopyrimidine deaminase activity"/>
    <property type="evidence" value="ECO:0007669"/>
    <property type="project" value="UniProtKB-EC"/>
</dbReference>
<feature type="binding site" evidence="18">
    <location>
        <position position="54"/>
    </location>
    <ligand>
        <name>Zn(2+)</name>
        <dbReference type="ChEBI" id="CHEBI:29105"/>
        <note>catalytic</note>
    </ligand>
</feature>
<dbReference type="Pfam" id="PF01872">
    <property type="entry name" value="RibD_C"/>
    <property type="match status" value="1"/>
</dbReference>
<evidence type="ECO:0000256" key="5">
    <source>
        <dbReference type="ARBA" id="ARBA00007417"/>
    </source>
</evidence>
<evidence type="ECO:0000256" key="14">
    <source>
        <dbReference type="ARBA" id="ARBA00049886"/>
    </source>
</evidence>
<feature type="binding site" evidence="17">
    <location>
        <position position="208"/>
    </location>
    <ligand>
        <name>substrate</name>
    </ligand>
</feature>
<comment type="cofactor">
    <cofactor evidence="15 18">
        <name>Zn(2+)</name>
        <dbReference type="ChEBI" id="CHEBI:29105"/>
    </cofactor>
    <text evidence="15 18">Binds 1 zinc ion.</text>
</comment>
<evidence type="ECO:0000256" key="7">
    <source>
        <dbReference type="ARBA" id="ARBA00022723"/>
    </source>
</evidence>
<comment type="pathway">
    <text evidence="2 15">Cofactor biosynthesis; riboflavin biosynthesis; 5-amino-6-(D-ribitylamino)uracil from GTP: step 2/4.</text>
</comment>
<dbReference type="PIRSF" id="PIRSF006769">
    <property type="entry name" value="RibD"/>
    <property type="match status" value="1"/>
</dbReference>
<evidence type="ECO:0000256" key="18">
    <source>
        <dbReference type="PIRSR" id="PIRSR006769-3"/>
    </source>
</evidence>
<feature type="binding site" evidence="17">
    <location>
        <position position="174"/>
    </location>
    <ligand>
        <name>NADP(+)</name>
        <dbReference type="ChEBI" id="CHEBI:58349"/>
    </ligand>
</feature>
<feature type="domain" description="CMP/dCMP-type deaminase" evidence="19">
    <location>
        <begin position="5"/>
        <end position="127"/>
    </location>
</feature>
<dbReference type="SUPFAM" id="SSF53927">
    <property type="entry name" value="Cytidine deaminase-like"/>
    <property type="match status" value="1"/>
</dbReference>
<evidence type="ECO:0000313" key="20">
    <source>
        <dbReference type="EMBL" id="TSB47164.1"/>
    </source>
</evidence>
<dbReference type="PROSITE" id="PS51747">
    <property type="entry name" value="CYT_DCMP_DEAMINASES_2"/>
    <property type="match status" value="1"/>
</dbReference>
<dbReference type="SUPFAM" id="SSF53597">
    <property type="entry name" value="Dihydrofolate reductase-like"/>
    <property type="match status" value="1"/>
</dbReference>
<keyword evidence="8 15" id="KW-0378">Hydrolase</keyword>
<dbReference type="Proteomes" id="UP000318521">
    <property type="component" value="Unassembled WGS sequence"/>
</dbReference>
<dbReference type="InterPro" id="IPR016192">
    <property type="entry name" value="APOBEC/CMP_deaminase_Zn-bd"/>
</dbReference>
<evidence type="ECO:0000259" key="19">
    <source>
        <dbReference type="PROSITE" id="PS51747"/>
    </source>
</evidence>
<dbReference type="NCBIfam" id="TIGR00326">
    <property type="entry name" value="eubact_ribD"/>
    <property type="match status" value="1"/>
</dbReference>
<dbReference type="Gene3D" id="3.40.430.10">
    <property type="entry name" value="Dihydrofolate Reductase, subunit A"/>
    <property type="match status" value="1"/>
</dbReference>
<keyword evidence="7 15" id="KW-0479">Metal-binding</keyword>
<feature type="binding site" evidence="18">
    <location>
        <position position="88"/>
    </location>
    <ligand>
        <name>Zn(2+)</name>
        <dbReference type="ChEBI" id="CHEBI:29105"/>
        <note>catalytic</note>
    </ligand>
</feature>
<dbReference type="Pfam" id="PF00383">
    <property type="entry name" value="dCMP_cyt_deam_1"/>
    <property type="match status" value="1"/>
</dbReference>
<dbReference type="PROSITE" id="PS00903">
    <property type="entry name" value="CYT_DCMP_DEAMINASES_1"/>
    <property type="match status" value="1"/>
</dbReference>
<feature type="binding site" evidence="17">
    <location>
        <position position="211"/>
    </location>
    <ligand>
        <name>substrate</name>
    </ligand>
</feature>
<keyword evidence="10 15" id="KW-0521">NADP</keyword>
<sequence length="365" mass="39243">MAVFVMDQEYMKLALTLAESAKGQTAPNPMVGAVIVKDGRIVGTGAHLKAGQAHAEVHALKMAGDEANGATMYVTLEPCSHFGRTPPCAKQVITSGVKRVVIAVVDQNPKVAGKGVAMLREAGIEVEVGMCEQEAKELNRAFFHFIKSHQPYVTLKAALTLDGKTATVKGESQWITGPEARLDGHIMRHEHDAILVGIGTVLADNPSLTARLQNGEGRHPTRVILDSHLRIPLNATIVNDQKADTIIFTTNTAPEKHELLLAKPRVHIISLEQLTISNVLQELGKLEIVTLLVEGGARVHGSFVKEHAVHELVQYIAPKLIGGTHATPVIGGEGIARLDQALNLSIVSVNKVGEDLRILSKVRSE</sequence>
<feature type="binding site" evidence="17">
    <location>
        <position position="172"/>
    </location>
    <ligand>
        <name>substrate</name>
    </ligand>
</feature>
<comment type="function">
    <text evidence="1 15">Converts 2,5-diamino-6-(ribosylamino)-4(3h)-pyrimidinone 5'-phosphate into 5-amino-6-(ribosylamino)-2,4(1h,3h)-pyrimidinedione 5'-phosphate.</text>
</comment>
<comment type="caution">
    <text evidence="20">The sequence shown here is derived from an EMBL/GenBank/DDBJ whole genome shotgun (WGS) entry which is preliminary data.</text>
</comment>
<dbReference type="AlphaFoldDB" id="A0A554A0D8"/>
<evidence type="ECO:0000256" key="1">
    <source>
        <dbReference type="ARBA" id="ARBA00002151"/>
    </source>
</evidence>
<comment type="similarity">
    <text evidence="5 15">In the C-terminal section; belongs to the HTP reductase family.</text>
</comment>
<dbReference type="InterPro" id="IPR011549">
    <property type="entry name" value="RibD_C"/>
</dbReference>
<dbReference type="EC" id="1.1.1.193" evidence="15"/>
<comment type="catalytic activity">
    <reaction evidence="13 15">
        <text>5-amino-6-(5-phospho-D-ribitylamino)uracil + NADP(+) = 5-amino-6-(5-phospho-D-ribosylamino)uracil + NADPH + H(+)</text>
        <dbReference type="Rhea" id="RHEA:17845"/>
        <dbReference type="ChEBI" id="CHEBI:15378"/>
        <dbReference type="ChEBI" id="CHEBI:57783"/>
        <dbReference type="ChEBI" id="CHEBI:58349"/>
        <dbReference type="ChEBI" id="CHEBI:58421"/>
        <dbReference type="ChEBI" id="CHEBI:58453"/>
        <dbReference type="EC" id="1.1.1.193"/>
    </reaction>
</comment>
<feature type="binding site" evidence="17">
    <location>
        <position position="204"/>
    </location>
    <ligand>
        <name>NADP(+)</name>
        <dbReference type="ChEBI" id="CHEBI:58349"/>
    </ligand>
</feature>
<dbReference type="EC" id="3.5.4.26" evidence="15"/>
<proteinExistence type="inferred from homology"/>
<dbReference type="PANTHER" id="PTHR38011">
    <property type="entry name" value="DIHYDROFOLATE REDUCTASE FAMILY PROTEIN (AFU_ORTHOLOGUE AFUA_8G06820)"/>
    <property type="match status" value="1"/>
</dbReference>
<evidence type="ECO:0000256" key="2">
    <source>
        <dbReference type="ARBA" id="ARBA00004882"/>
    </source>
</evidence>